<accession>A0A1H8KHY4</accession>
<dbReference type="AlphaFoldDB" id="A0A1H8KHY4"/>
<evidence type="ECO:0008006" key="4">
    <source>
        <dbReference type="Google" id="ProtNLM"/>
    </source>
</evidence>
<sequence length="180" mass="17879">MKAIKQLIIPPIASCILVACVSLPSGPSVMTLPGSGKSFEQFRYDDYDCRRYAYEQVGGITPRQSAQASGVESAAIGAGLGAAAGAAIAGGGGAAIGAGTGLLAGGLVGSGTASTSAYVNQQRYDMSYIQCMYAKGHRVPVSGRISGGPPAHSGSGTAPAPSNFTPPPPPPGNPPPPPPR</sequence>
<proteinExistence type="predicted"/>
<organism evidence="2 3">
    <name type="scientific">Nitrosomonas oligotropha</name>
    <dbReference type="NCBI Taxonomy" id="42354"/>
    <lineage>
        <taxon>Bacteria</taxon>
        <taxon>Pseudomonadati</taxon>
        <taxon>Pseudomonadota</taxon>
        <taxon>Betaproteobacteria</taxon>
        <taxon>Nitrosomonadales</taxon>
        <taxon>Nitrosomonadaceae</taxon>
        <taxon>Nitrosomonas</taxon>
    </lineage>
</organism>
<feature type="compositionally biased region" description="Polar residues" evidence="1">
    <location>
        <begin position="154"/>
        <end position="163"/>
    </location>
</feature>
<evidence type="ECO:0000313" key="3">
    <source>
        <dbReference type="Proteomes" id="UP000198814"/>
    </source>
</evidence>
<evidence type="ECO:0000256" key="1">
    <source>
        <dbReference type="SAM" id="MobiDB-lite"/>
    </source>
</evidence>
<feature type="region of interest" description="Disordered" evidence="1">
    <location>
        <begin position="142"/>
        <end position="180"/>
    </location>
</feature>
<dbReference type="RefSeq" id="WP_176776351.1">
    <property type="nucleotide sequence ID" value="NZ_FNOE01000003.1"/>
</dbReference>
<feature type="compositionally biased region" description="Pro residues" evidence="1">
    <location>
        <begin position="164"/>
        <end position="180"/>
    </location>
</feature>
<dbReference type="EMBL" id="FODO01000002">
    <property type="protein sequence ID" value="SEN92580.1"/>
    <property type="molecule type" value="Genomic_DNA"/>
</dbReference>
<keyword evidence="3" id="KW-1185">Reference proteome</keyword>
<dbReference type="PROSITE" id="PS51257">
    <property type="entry name" value="PROKAR_LIPOPROTEIN"/>
    <property type="match status" value="1"/>
</dbReference>
<gene>
    <name evidence="2" type="ORF">SAMN05216333_102130</name>
</gene>
<name>A0A1H8KHY4_9PROT</name>
<reference evidence="3" key="1">
    <citation type="submission" date="2016-10" db="EMBL/GenBank/DDBJ databases">
        <authorList>
            <person name="Varghese N."/>
            <person name="Submissions S."/>
        </authorList>
    </citation>
    <scope>NUCLEOTIDE SEQUENCE [LARGE SCALE GENOMIC DNA]</scope>
    <source>
        <strain evidence="3">Nm76</strain>
    </source>
</reference>
<protein>
    <recommendedName>
        <fullName evidence="4">Glycine-zipper-containing OmpA-like membrane domain-containing protein</fullName>
    </recommendedName>
</protein>
<evidence type="ECO:0000313" key="2">
    <source>
        <dbReference type="EMBL" id="SEN92580.1"/>
    </source>
</evidence>
<dbReference type="STRING" id="42354.SAMN05216333_102130"/>
<dbReference type="Proteomes" id="UP000198814">
    <property type="component" value="Unassembled WGS sequence"/>
</dbReference>